<protein>
    <submittedName>
        <fullName evidence="1">Uncharacterized protein</fullName>
    </submittedName>
</protein>
<dbReference type="EMBL" id="JAGFNK010000037">
    <property type="protein sequence ID" value="KAI9510649.1"/>
    <property type="molecule type" value="Genomic_DNA"/>
</dbReference>
<reference evidence="1" key="1">
    <citation type="submission" date="2021-03" db="EMBL/GenBank/DDBJ databases">
        <title>Evolutionary priming and transition to the ectomycorrhizal habit in an iconic lineage of mushroom-forming fungi: is preadaptation a requirement?</title>
        <authorList>
            <consortium name="DOE Joint Genome Institute"/>
            <person name="Looney B.P."/>
            <person name="Miyauchi S."/>
            <person name="Morin E."/>
            <person name="Drula E."/>
            <person name="Courty P.E."/>
            <person name="Chicoki N."/>
            <person name="Fauchery L."/>
            <person name="Kohler A."/>
            <person name="Kuo A."/>
            <person name="LaButti K."/>
            <person name="Pangilinan J."/>
            <person name="Lipzen A."/>
            <person name="Riley R."/>
            <person name="Andreopoulos W."/>
            <person name="He G."/>
            <person name="Johnson J."/>
            <person name="Barry K.W."/>
            <person name="Grigoriev I.V."/>
            <person name="Nagy L."/>
            <person name="Hibbett D."/>
            <person name="Henrissat B."/>
            <person name="Matheny P.B."/>
            <person name="Labbe J."/>
            <person name="Martin A.F."/>
        </authorList>
    </citation>
    <scope>NUCLEOTIDE SEQUENCE</scope>
    <source>
        <strain evidence="1">BPL698</strain>
    </source>
</reference>
<comment type="caution">
    <text evidence="1">The sequence shown here is derived from an EMBL/GenBank/DDBJ whole genome shotgun (WGS) entry which is preliminary data.</text>
</comment>
<keyword evidence="2" id="KW-1185">Reference proteome</keyword>
<evidence type="ECO:0000313" key="1">
    <source>
        <dbReference type="EMBL" id="KAI9510649.1"/>
    </source>
</evidence>
<sequence>MAESLELAVVLMRAIQHFRPIVPMLIQDWYRLAWRRVRPLVLLPVAVQLGNQFGLLIVCGITDGTCRGALREGSLKGQAGQARHGIEERQCWMSVLDINLGGVRGRTGEFKENKMTAHAHPYVLFPAAAADHDDEHQHDESWTHLRPENE</sequence>
<proteinExistence type="predicted"/>
<dbReference type="Proteomes" id="UP001207468">
    <property type="component" value="Unassembled WGS sequence"/>
</dbReference>
<organism evidence="1 2">
    <name type="scientific">Russula earlei</name>
    <dbReference type="NCBI Taxonomy" id="71964"/>
    <lineage>
        <taxon>Eukaryota</taxon>
        <taxon>Fungi</taxon>
        <taxon>Dikarya</taxon>
        <taxon>Basidiomycota</taxon>
        <taxon>Agaricomycotina</taxon>
        <taxon>Agaricomycetes</taxon>
        <taxon>Russulales</taxon>
        <taxon>Russulaceae</taxon>
        <taxon>Russula</taxon>
    </lineage>
</organism>
<accession>A0ACC0UFY6</accession>
<name>A0ACC0UFY6_9AGAM</name>
<gene>
    <name evidence="1" type="ORF">F5148DRAFT_1147380</name>
</gene>
<evidence type="ECO:0000313" key="2">
    <source>
        <dbReference type="Proteomes" id="UP001207468"/>
    </source>
</evidence>